<dbReference type="EMBL" id="SDMP01000016">
    <property type="protein sequence ID" value="RYR04472.1"/>
    <property type="molecule type" value="Genomic_DNA"/>
</dbReference>
<dbReference type="Proteomes" id="UP000289738">
    <property type="component" value="Chromosome B06"/>
</dbReference>
<evidence type="ECO:0000313" key="1">
    <source>
        <dbReference type="EMBL" id="RYR04472.1"/>
    </source>
</evidence>
<name>A0A444YRC4_ARAHY</name>
<protein>
    <submittedName>
        <fullName evidence="1">Uncharacterized protein</fullName>
    </submittedName>
</protein>
<sequence length="68" mass="7665">MYQSRYSGVGWKGVQIPQSSVSPVVPLRYPLPMQNCPVIKLHSAKSHAMLVQWNVPWYSHWGGCANPN</sequence>
<accession>A0A444YRC4</accession>
<keyword evidence="2" id="KW-1185">Reference proteome</keyword>
<dbReference type="AlphaFoldDB" id="A0A444YRC4"/>
<comment type="caution">
    <text evidence="1">The sequence shown here is derived from an EMBL/GenBank/DDBJ whole genome shotgun (WGS) entry which is preliminary data.</text>
</comment>
<proteinExistence type="predicted"/>
<reference evidence="1 2" key="1">
    <citation type="submission" date="2019-01" db="EMBL/GenBank/DDBJ databases">
        <title>Sequencing of cultivated peanut Arachis hypogaea provides insights into genome evolution and oil improvement.</title>
        <authorList>
            <person name="Chen X."/>
        </authorList>
    </citation>
    <scope>NUCLEOTIDE SEQUENCE [LARGE SCALE GENOMIC DNA]</scope>
    <source>
        <strain evidence="2">cv. Fuhuasheng</strain>
        <tissue evidence="1">Leaves</tissue>
    </source>
</reference>
<gene>
    <name evidence="1" type="ORF">Ahy_B06g084203</name>
</gene>
<evidence type="ECO:0000313" key="2">
    <source>
        <dbReference type="Proteomes" id="UP000289738"/>
    </source>
</evidence>
<organism evidence="1 2">
    <name type="scientific">Arachis hypogaea</name>
    <name type="common">Peanut</name>
    <dbReference type="NCBI Taxonomy" id="3818"/>
    <lineage>
        <taxon>Eukaryota</taxon>
        <taxon>Viridiplantae</taxon>
        <taxon>Streptophyta</taxon>
        <taxon>Embryophyta</taxon>
        <taxon>Tracheophyta</taxon>
        <taxon>Spermatophyta</taxon>
        <taxon>Magnoliopsida</taxon>
        <taxon>eudicotyledons</taxon>
        <taxon>Gunneridae</taxon>
        <taxon>Pentapetalae</taxon>
        <taxon>rosids</taxon>
        <taxon>fabids</taxon>
        <taxon>Fabales</taxon>
        <taxon>Fabaceae</taxon>
        <taxon>Papilionoideae</taxon>
        <taxon>50 kb inversion clade</taxon>
        <taxon>dalbergioids sensu lato</taxon>
        <taxon>Dalbergieae</taxon>
        <taxon>Pterocarpus clade</taxon>
        <taxon>Arachis</taxon>
    </lineage>
</organism>